<keyword evidence="11 13" id="KW-0406">Ion transport</keyword>
<evidence type="ECO:0000256" key="10">
    <source>
        <dbReference type="ARBA" id="ARBA00023004"/>
    </source>
</evidence>
<evidence type="ECO:0000256" key="4">
    <source>
        <dbReference type="ARBA" id="ARBA00022475"/>
    </source>
</evidence>
<comment type="subcellular location">
    <subcellularLocation>
        <location evidence="13">Cell inner membrane</location>
        <topology evidence="13">Multi-pass membrane protein</topology>
    </subcellularLocation>
    <subcellularLocation>
        <location evidence="1">Cell membrane</location>
        <topology evidence="1">Multi-pass membrane protein</topology>
    </subcellularLocation>
</comment>
<keyword evidence="13" id="KW-0997">Cell inner membrane</keyword>
<feature type="binding site" description="M2 metal binding site" evidence="13">
    <location>
        <position position="200"/>
    </location>
    <ligand>
        <name>Fe(2+)</name>
        <dbReference type="ChEBI" id="CHEBI:29033"/>
    </ligand>
</feature>
<dbReference type="eggNOG" id="COG0428">
    <property type="taxonomic scope" value="Bacteria"/>
</dbReference>
<evidence type="ECO:0000256" key="3">
    <source>
        <dbReference type="ARBA" id="ARBA00022448"/>
    </source>
</evidence>
<feature type="transmembrane region" description="Helical" evidence="13">
    <location>
        <begin position="14"/>
        <end position="38"/>
    </location>
</feature>
<keyword evidence="4 13" id="KW-1003">Cell membrane</keyword>
<keyword evidence="5 13" id="KW-0812">Transmembrane</keyword>
<feature type="transmembrane region" description="Helical" evidence="13">
    <location>
        <begin position="45"/>
        <end position="62"/>
    </location>
</feature>
<feature type="binding site" description="M1 metal binding site" evidence="13">
    <location>
        <position position="167"/>
    </location>
    <ligand>
        <name>Zn(2+)</name>
        <dbReference type="ChEBI" id="CHEBI:29105"/>
    </ligand>
</feature>
<evidence type="ECO:0000256" key="6">
    <source>
        <dbReference type="ARBA" id="ARBA00022723"/>
    </source>
</evidence>
<protein>
    <recommendedName>
        <fullName evidence="13">Zinc transporter ZupT</fullName>
    </recommendedName>
</protein>
<dbReference type="STRING" id="202950.GCA_001485005_01587"/>
<dbReference type="NCBIfam" id="NF003243">
    <property type="entry name" value="PRK04201.1"/>
    <property type="match status" value="1"/>
</dbReference>
<evidence type="ECO:0000256" key="2">
    <source>
        <dbReference type="ARBA" id="ARBA00009703"/>
    </source>
</evidence>
<feature type="binding site" description="M2 metal binding site" evidence="13">
    <location>
        <position position="142"/>
    </location>
    <ligand>
        <name>Fe(2+)</name>
        <dbReference type="ChEBI" id="CHEBI:29033"/>
    </ligand>
</feature>
<feature type="binding site" description="M1 metal binding site" evidence="13">
    <location>
        <position position="171"/>
    </location>
    <ligand>
        <name>Zn(2+)</name>
        <dbReference type="ChEBI" id="CHEBI:29105"/>
    </ligand>
</feature>
<dbReference type="GO" id="GO:0005886">
    <property type="term" value="C:plasma membrane"/>
    <property type="evidence" value="ECO:0007669"/>
    <property type="project" value="UniProtKB-SubCell"/>
</dbReference>
<feature type="transmembrane region" description="Helical" evidence="13">
    <location>
        <begin position="188"/>
        <end position="211"/>
    </location>
</feature>
<keyword evidence="10" id="KW-0408">Iron</keyword>
<dbReference type="KEGG" id="aci:ACIAD3639"/>
<evidence type="ECO:0000256" key="1">
    <source>
        <dbReference type="ARBA" id="ARBA00004651"/>
    </source>
</evidence>
<dbReference type="InterPro" id="IPR003689">
    <property type="entry name" value="ZIP"/>
</dbReference>
<keyword evidence="8 13" id="KW-0864">Zinc transport</keyword>
<evidence type="ECO:0000313" key="15">
    <source>
        <dbReference type="Proteomes" id="UP000000430"/>
    </source>
</evidence>
<evidence type="ECO:0000256" key="9">
    <source>
        <dbReference type="ARBA" id="ARBA00022989"/>
    </source>
</evidence>
<dbReference type="HAMAP" id="MF_00548">
    <property type="entry name" value="ZupT"/>
    <property type="match status" value="1"/>
</dbReference>
<evidence type="ECO:0000256" key="12">
    <source>
        <dbReference type="ARBA" id="ARBA00023136"/>
    </source>
</evidence>
<keyword evidence="7 13" id="KW-0862">Zinc</keyword>
<dbReference type="GO" id="GO:0005385">
    <property type="term" value="F:zinc ion transmembrane transporter activity"/>
    <property type="evidence" value="ECO:0007669"/>
    <property type="project" value="UniProtKB-UniRule"/>
</dbReference>
<comment type="similarity">
    <text evidence="2 13">Belongs to the ZIP transporter (TC 2.A.5) family. ZupT subfamily.</text>
</comment>
<keyword evidence="6" id="KW-0479">Metal-binding</keyword>
<dbReference type="InterPro" id="IPR023498">
    <property type="entry name" value="Zn_transptr_ZupT"/>
</dbReference>
<proteinExistence type="inferred from homology"/>
<dbReference type="Pfam" id="PF02535">
    <property type="entry name" value="Zip"/>
    <property type="match status" value="1"/>
</dbReference>
<feature type="transmembrane region" description="Helical" evidence="13">
    <location>
        <begin position="217"/>
        <end position="240"/>
    </location>
</feature>
<dbReference type="AlphaFoldDB" id="Q6F6P7"/>
<keyword evidence="12 13" id="KW-0472">Membrane</keyword>
<keyword evidence="3 13" id="KW-0813">Transport</keyword>
<dbReference type="EMBL" id="CR543861">
    <property type="protein sequence ID" value="CAG70270.1"/>
    <property type="molecule type" value="Genomic_DNA"/>
</dbReference>
<feature type="binding site" description="M2 metal binding site" evidence="13">
    <location>
        <position position="139"/>
    </location>
    <ligand>
        <name>Fe(2+)</name>
        <dbReference type="ChEBI" id="CHEBI:29033"/>
    </ligand>
</feature>
<dbReference type="HOGENOM" id="CLU_015114_1_3_6"/>
<comment type="caution">
    <text evidence="13">Lacks conserved residue(s) required for the propagation of feature annotation.</text>
</comment>
<gene>
    <name evidence="13 14" type="primary">zupT</name>
    <name evidence="14" type="ordered locus">ACIAD3639</name>
</gene>
<evidence type="ECO:0000313" key="14">
    <source>
        <dbReference type="EMBL" id="CAG70270.1"/>
    </source>
</evidence>
<feature type="transmembrane region" description="Helical" evidence="13">
    <location>
        <begin position="82"/>
        <end position="100"/>
    </location>
</feature>
<dbReference type="PANTHER" id="PTHR11040:SF205">
    <property type="entry name" value="ZINC TRANSPORTER ZUPT"/>
    <property type="match status" value="1"/>
</dbReference>
<comment type="function">
    <text evidence="13">Mediates zinc uptake. May also transport other divalent cations.</text>
</comment>
<keyword evidence="9 13" id="KW-1133">Transmembrane helix</keyword>
<comment type="catalytic activity">
    <reaction evidence="13">
        <text>Zn(2+)(in) = Zn(2+)(out)</text>
        <dbReference type="Rhea" id="RHEA:29351"/>
        <dbReference type="ChEBI" id="CHEBI:29105"/>
    </reaction>
</comment>
<evidence type="ECO:0000256" key="8">
    <source>
        <dbReference type="ARBA" id="ARBA00022906"/>
    </source>
</evidence>
<dbReference type="GO" id="GO:0046872">
    <property type="term" value="F:metal ion binding"/>
    <property type="evidence" value="ECO:0007669"/>
    <property type="project" value="UniProtKB-KW"/>
</dbReference>
<evidence type="ECO:0000256" key="7">
    <source>
        <dbReference type="ARBA" id="ARBA00022833"/>
    </source>
</evidence>
<evidence type="ECO:0000256" key="13">
    <source>
        <dbReference type="HAMAP-Rule" id="MF_00548"/>
    </source>
</evidence>
<feature type="binding site" description="M2 metal binding site" evidence="13">
    <location>
        <position position="171"/>
    </location>
    <ligand>
        <name>Fe(2+)</name>
        <dbReference type="ChEBI" id="CHEBI:29033"/>
    </ligand>
</feature>
<feature type="binding site" description="M2 metal binding site" evidence="13">
    <location>
        <position position="168"/>
    </location>
    <ligand>
        <name>Fe(2+)</name>
        <dbReference type="ChEBI" id="CHEBI:29033"/>
    </ligand>
</feature>
<accession>Q6F6P7</accession>
<feature type="transmembrane region" description="Helical" evidence="13">
    <location>
        <begin position="252"/>
        <end position="272"/>
    </location>
</feature>
<feature type="binding site" description="M1 metal binding site" evidence="13">
    <location>
        <position position="142"/>
    </location>
    <ligand>
        <name>Zn(2+)</name>
        <dbReference type="ChEBI" id="CHEBI:29105"/>
    </ligand>
</feature>
<dbReference type="Proteomes" id="UP000000430">
    <property type="component" value="Chromosome"/>
</dbReference>
<name>Q6F6P7_ACIAD</name>
<sequence length="273" mass="29047">MRISCMSSFLTSDVLIAFSVTFLAGLATLLGGAIVLFFKQPSLRLLSFGLAFSAGAMVYISLTEILNKSIHSFSEVFSAKVGFAFATFAFLTGVIAILLLDRCVPNPHTMLEKTTAQQLDQTQLRRTGLLTMLAITAHNFPEGLATFFATLDSPILGAPLAVAIAIHNIPEGIAIAVPVYMATGQKSYAIWASLLSGLAEPLGAALGYFILAPYMGATMYGIIFGLIAGVMVYLAMDELLPAAKKYSQGHETVYGLVTGMAALATSLVLFQWV</sequence>
<reference evidence="14 15" key="1">
    <citation type="journal article" date="2004" name="Nucleic Acids Res.">
        <title>Unique features revealed by the genome sequence of Acinetobacter sp. ADP1, a versatile and naturally transformation competent bacterium.</title>
        <authorList>
            <person name="Barbe V."/>
            <person name="Vallenet D."/>
            <person name="Fonknechten N."/>
            <person name="Kreimeyer A."/>
            <person name="Oztas S."/>
            <person name="Labarre L."/>
            <person name="Cruveiller S."/>
            <person name="Robert C."/>
            <person name="Duprat S."/>
            <person name="Wincker P."/>
            <person name="Ornston L.N."/>
            <person name="Weissenbach J."/>
            <person name="Marliere P."/>
            <person name="Cohen G.N."/>
            <person name="Medigue C."/>
        </authorList>
    </citation>
    <scope>NUCLEOTIDE SEQUENCE [LARGE SCALE GENOMIC DNA]</scope>
    <source>
        <strain evidence="15">ATCC 33305 / BD413 / ADP1</strain>
    </source>
</reference>
<evidence type="ECO:0000256" key="5">
    <source>
        <dbReference type="ARBA" id="ARBA00022692"/>
    </source>
</evidence>
<organism evidence="14 15">
    <name type="scientific">Acinetobacter baylyi (strain ATCC 33305 / BD413 / ADP1)</name>
    <dbReference type="NCBI Taxonomy" id="62977"/>
    <lineage>
        <taxon>Bacteria</taxon>
        <taxon>Pseudomonadati</taxon>
        <taxon>Pseudomonadota</taxon>
        <taxon>Gammaproteobacteria</taxon>
        <taxon>Moraxellales</taxon>
        <taxon>Moraxellaceae</taxon>
        <taxon>Acinetobacter</taxon>
    </lineage>
</organism>
<evidence type="ECO:0000256" key="11">
    <source>
        <dbReference type="ARBA" id="ARBA00023065"/>
    </source>
</evidence>
<dbReference type="PANTHER" id="PTHR11040">
    <property type="entry name" value="ZINC/IRON TRANSPORTER"/>
    <property type="match status" value="1"/>
</dbReference>